<evidence type="ECO:0000256" key="4">
    <source>
        <dbReference type="ARBA" id="ARBA00022801"/>
    </source>
</evidence>
<comment type="caution">
    <text evidence="12">The sequence shown here is derived from an EMBL/GenBank/DDBJ whole genome shotgun (WGS) entry which is preliminary data.</text>
</comment>
<keyword evidence="5 9" id="KW-0521">NADP</keyword>
<proteinExistence type="inferred from homology"/>
<keyword evidence="8 9" id="KW-0511">Multifunctional enzyme</keyword>
<dbReference type="GO" id="GO:0035999">
    <property type="term" value="P:tetrahydrofolate interconversion"/>
    <property type="evidence" value="ECO:0007669"/>
    <property type="project" value="UniProtKB-UniRule"/>
</dbReference>
<dbReference type="GO" id="GO:0006164">
    <property type="term" value="P:purine nucleotide biosynthetic process"/>
    <property type="evidence" value="ECO:0007669"/>
    <property type="project" value="UniProtKB-KW"/>
</dbReference>
<evidence type="ECO:0000256" key="1">
    <source>
        <dbReference type="ARBA" id="ARBA00004777"/>
    </source>
</evidence>
<dbReference type="EMBL" id="MHLP01000012">
    <property type="protein sequence ID" value="OGZ13121.1"/>
    <property type="molecule type" value="Genomic_DNA"/>
</dbReference>
<evidence type="ECO:0000313" key="12">
    <source>
        <dbReference type="EMBL" id="OGZ13121.1"/>
    </source>
</evidence>
<keyword evidence="6 9" id="KW-0560">Oxidoreductase</keyword>
<dbReference type="InterPro" id="IPR046346">
    <property type="entry name" value="Aminoacid_DH-like_N_sf"/>
</dbReference>
<keyword evidence="9" id="KW-0028">Amino-acid biosynthesis</keyword>
<keyword evidence="2 9" id="KW-0554">One-carbon metabolism</keyword>
<keyword evidence="7 9" id="KW-0486">Methionine biosynthesis</keyword>
<gene>
    <name evidence="9" type="primary">folD</name>
    <name evidence="12" type="ORF">A2942_01550</name>
</gene>
<dbReference type="STRING" id="1798665.A2942_01550"/>
<comment type="pathway">
    <text evidence="1 9">One-carbon metabolism; tetrahydrofolate interconversion.</text>
</comment>
<feature type="binding site" evidence="9">
    <location>
        <position position="225"/>
    </location>
    <ligand>
        <name>NADP(+)</name>
        <dbReference type="ChEBI" id="CHEBI:58349"/>
    </ligand>
</feature>
<evidence type="ECO:0000256" key="9">
    <source>
        <dbReference type="HAMAP-Rule" id="MF_01576"/>
    </source>
</evidence>
<comment type="function">
    <text evidence="9">Catalyzes the oxidation of 5,10-methylenetetrahydrofolate to 5,10-methenyltetrahydrofolate and then the hydrolysis of 5,10-methenyltetrahydrofolate to 10-formyltetrahydrofolate.</text>
</comment>
<evidence type="ECO:0000256" key="8">
    <source>
        <dbReference type="ARBA" id="ARBA00023268"/>
    </source>
</evidence>
<dbReference type="HAMAP" id="MF_01576">
    <property type="entry name" value="THF_DHG_CYH"/>
    <property type="match status" value="1"/>
</dbReference>
<evidence type="ECO:0000256" key="3">
    <source>
        <dbReference type="ARBA" id="ARBA00022755"/>
    </source>
</evidence>
<keyword evidence="3 9" id="KW-0658">Purine biosynthesis</keyword>
<organism evidence="12 13">
    <name type="scientific">Candidatus Lloydbacteria bacterium RIFCSPLOWO2_01_FULL_50_20</name>
    <dbReference type="NCBI Taxonomy" id="1798665"/>
    <lineage>
        <taxon>Bacteria</taxon>
        <taxon>Candidatus Lloydiibacteriota</taxon>
    </lineage>
</organism>
<dbReference type="Pfam" id="PF00763">
    <property type="entry name" value="THF_DHG_CYH"/>
    <property type="match status" value="1"/>
</dbReference>
<comment type="subunit">
    <text evidence="9">Homodimer.</text>
</comment>
<dbReference type="SUPFAM" id="SSF51735">
    <property type="entry name" value="NAD(P)-binding Rossmann-fold domains"/>
    <property type="match status" value="1"/>
</dbReference>
<dbReference type="EC" id="1.5.1.5" evidence="9"/>
<dbReference type="Pfam" id="PF02882">
    <property type="entry name" value="THF_DHG_CYH_C"/>
    <property type="match status" value="1"/>
</dbReference>
<dbReference type="UniPathway" id="UPA00193"/>
<comment type="caution">
    <text evidence="9">Lacks conserved residue(s) required for the propagation of feature annotation.</text>
</comment>
<dbReference type="PRINTS" id="PR00085">
    <property type="entry name" value="THFDHDRGNASE"/>
</dbReference>
<dbReference type="InterPro" id="IPR020631">
    <property type="entry name" value="THF_DH/CycHdrlase_NAD-bd_dom"/>
</dbReference>
<feature type="domain" description="Tetrahydrofolate dehydrogenase/cyclohydrolase NAD(P)-binding" evidence="11">
    <location>
        <begin position="138"/>
        <end position="272"/>
    </location>
</feature>
<comment type="catalytic activity">
    <reaction evidence="9">
        <text>(6R)-5,10-methylene-5,6,7,8-tetrahydrofolate + NADP(+) = (6R)-5,10-methenyltetrahydrofolate + NADPH</text>
        <dbReference type="Rhea" id="RHEA:22812"/>
        <dbReference type="ChEBI" id="CHEBI:15636"/>
        <dbReference type="ChEBI" id="CHEBI:57455"/>
        <dbReference type="ChEBI" id="CHEBI:57783"/>
        <dbReference type="ChEBI" id="CHEBI:58349"/>
        <dbReference type="EC" id="1.5.1.5"/>
    </reaction>
</comment>
<accession>A0A1G2DJL0</accession>
<dbReference type="GO" id="GO:0005829">
    <property type="term" value="C:cytosol"/>
    <property type="evidence" value="ECO:0007669"/>
    <property type="project" value="TreeGrafter"/>
</dbReference>
<dbReference type="GO" id="GO:0009086">
    <property type="term" value="P:methionine biosynthetic process"/>
    <property type="evidence" value="ECO:0007669"/>
    <property type="project" value="UniProtKB-KW"/>
</dbReference>
<dbReference type="PANTHER" id="PTHR48099:SF5">
    <property type="entry name" value="C-1-TETRAHYDROFOLATE SYNTHASE, CYTOPLASMIC"/>
    <property type="match status" value="1"/>
</dbReference>
<feature type="binding site" evidence="9">
    <location>
        <begin position="159"/>
        <end position="161"/>
    </location>
    <ligand>
        <name>NADP(+)</name>
        <dbReference type="ChEBI" id="CHEBI:58349"/>
    </ligand>
</feature>
<sequence length="277" mass="29223">MLVDGRAIAAELHERLAHAVGGLSQPPQLAIVIVGDDPVIESFVRIKKKIAEKLGISVIERRFDASVLASELLDAVKKLSEERTVDGIIIQLPLPSPIETQAILDAVPLKKDVDMLATHSVAAFRRGDAPVLPPVVGAIEEILERNAVAVTGKDVLIIGHGRLVGAPAELFFRHNDAHVTVIGREVERLSELTKEADIIISGAGQPGLLKPEMLKHGVVLIDAGTSESGGKIVGDAEPSCAEVASIFTPVPGGVGPIAVALIFKNLLLLAKASRILK</sequence>
<name>A0A1G2DJL0_9BACT</name>
<dbReference type="EC" id="3.5.4.9" evidence="9"/>
<evidence type="ECO:0000256" key="2">
    <source>
        <dbReference type="ARBA" id="ARBA00022563"/>
    </source>
</evidence>
<dbReference type="InterPro" id="IPR000672">
    <property type="entry name" value="THF_DH/CycHdrlase"/>
</dbReference>
<evidence type="ECO:0000256" key="6">
    <source>
        <dbReference type="ARBA" id="ARBA00023002"/>
    </source>
</evidence>
<protein>
    <recommendedName>
        <fullName evidence="9">Bifunctional protein FolD</fullName>
    </recommendedName>
    <domain>
        <recommendedName>
            <fullName evidence="9">Methylenetetrahydrofolate dehydrogenase</fullName>
            <ecNumber evidence="9">1.5.1.5</ecNumber>
        </recommendedName>
    </domain>
    <domain>
        <recommendedName>
            <fullName evidence="9">Methenyltetrahydrofolate cyclohydrolase</fullName>
            <ecNumber evidence="9">3.5.4.9</ecNumber>
        </recommendedName>
    </domain>
</protein>
<evidence type="ECO:0000259" key="11">
    <source>
        <dbReference type="Pfam" id="PF02882"/>
    </source>
</evidence>
<evidence type="ECO:0000256" key="5">
    <source>
        <dbReference type="ARBA" id="ARBA00022857"/>
    </source>
</evidence>
<feature type="domain" description="Tetrahydrofolate dehydrogenase/cyclohydrolase catalytic" evidence="10">
    <location>
        <begin position="3"/>
        <end position="114"/>
    </location>
</feature>
<keyword evidence="9" id="KW-0368">Histidine biosynthesis</keyword>
<reference evidence="12 13" key="1">
    <citation type="journal article" date="2016" name="Nat. Commun.">
        <title>Thousands of microbial genomes shed light on interconnected biogeochemical processes in an aquifer system.</title>
        <authorList>
            <person name="Anantharaman K."/>
            <person name="Brown C.T."/>
            <person name="Hug L.A."/>
            <person name="Sharon I."/>
            <person name="Castelle C.J."/>
            <person name="Probst A.J."/>
            <person name="Thomas B.C."/>
            <person name="Singh A."/>
            <person name="Wilkins M.J."/>
            <person name="Karaoz U."/>
            <person name="Brodie E.L."/>
            <person name="Williams K.H."/>
            <person name="Hubbard S.S."/>
            <person name="Banfield J.F."/>
        </authorList>
    </citation>
    <scope>NUCLEOTIDE SEQUENCE [LARGE SCALE GENOMIC DNA]</scope>
</reference>
<evidence type="ECO:0000313" key="13">
    <source>
        <dbReference type="Proteomes" id="UP000178534"/>
    </source>
</evidence>
<evidence type="ECO:0000259" key="10">
    <source>
        <dbReference type="Pfam" id="PF00763"/>
    </source>
</evidence>
<dbReference type="PANTHER" id="PTHR48099">
    <property type="entry name" value="C-1-TETRAHYDROFOLATE SYNTHASE, CYTOPLASMIC-RELATED"/>
    <property type="match status" value="1"/>
</dbReference>
<dbReference type="InterPro" id="IPR036291">
    <property type="entry name" value="NAD(P)-bd_dom_sf"/>
</dbReference>
<dbReference type="Proteomes" id="UP000178534">
    <property type="component" value="Unassembled WGS sequence"/>
</dbReference>
<dbReference type="SUPFAM" id="SSF53223">
    <property type="entry name" value="Aminoacid dehydrogenase-like, N-terminal domain"/>
    <property type="match status" value="1"/>
</dbReference>
<comment type="similarity">
    <text evidence="9">Belongs to the tetrahydrofolate dehydrogenase/cyclohydrolase family.</text>
</comment>
<dbReference type="InterPro" id="IPR020630">
    <property type="entry name" value="THF_DH/CycHdrlase_cat_dom"/>
</dbReference>
<evidence type="ECO:0000256" key="7">
    <source>
        <dbReference type="ARBA" id="ARBA00023167"/>
    </source>
</evidence>
<dbReference type="GO" id="GO:0004477">
    <property type="term" value="F:methenyltetrahydrofolate cyclohydrolase activity"/>
    <property type="evidence" value="ECO:0007669"/>
    <property type="project" value="UniProtKB-UniRule"/>
</dbReference>
<dbReference type="AlphaFoldDB" id="A0A1G2DJL0"/>
<dbReference type="Gene3D" id="3.40.50.10860">
    <property type="entry name" value="Leucine Dehydrogenase, chain A, domain 1"/>
    <property type="match status" value="1"/>
</dbReference>
<comment type="catalytic activity">
    <reaction evidence="9">
        <text>(6R)-5,10-methenyltetrahydrofolate + H2O = (6R)-10-formyltetrahydrofolate + H(+)</text>
        <dbReference type="Rhea" id="RHEA:23700"/>
        <dbReference type="ChEBI" id="CHEBI:15377"/>
        <dbReference type="ChEBI" id="CHEBI:15378"/>
        <dbReference type="ChEBI" id="CHEBI:57455"/>
        <dbReference type="ChEBI" id="CHEBI:195366"/>
        <dbReference type="EC" id="3.5.4.9"/>
    </reaction>
</comment>
<dbReference type="GO" id="GO:0000105">
    <property type="term" value="P:L-histidine biosynthetic process"/>
    <property type="evidence" value="ECO:0007669"/>
    <property type="project" value="UniProtKB-KW"/>
</dbReference>
<keyword evidence="4 9" id="KW-0378">Hydrolase</keyword>
<dbReference type="Gene3D" id="3.40.50.720">
    <property type="entry name" value="NAD(P)-binding Rossmann-like Domain"/>
    <property type="match status" value="1"/>
</dbReference>
<dbReference type="GO" id="GO:0004488">
    <property type="term" value="F:methylenetetrahydrofolate dehydrogenase (NADP+) activity"/>
    <property type="evidence" value="ECO:0007669"/>
    <property type="project" value="UniProtKB-UniRule"/>
</dbReference>